<dbReference type="GO" id="GO:0016787">
    <property type="term" value="F:hydrolase activity"/>
    <property type="evidence" value="ECO:0007669"/>
    <property type="project" value="UniProtKB-KW"/>
</dbReference>
<dbReference type="Gene3D" id="3.40.1390.30">
    <property type="entry name" value="NIF3 (NGG1p interacting factor 3)-like"/>
    <property type="match status" value="1"/>
</dbReference>
<dbReference type="NCBIfam" id="TIGR00486">
    <property type="entry name" value="YbgI_SA1388"/>
    <property type="match status" value="1"/>
</dbReference>
<dbReference type="GO" id="GO:0046872">
    <property type="term" value="F:metal ion binding"/>
    <property type="evidence" value="ECO:0007669"/>
    <property type="project" value="UniProtKB-UniRule"/>
</dbReference>
<comment type="subunit">
    <text evidence="2">Homohexamer.</text>
</comment>
<dbReference type="InterPro" id="IPR015867">
    <property type="entry name" value="N-reg_PII/ATP_PRibTrfase_C"/>
</dbReference>
<sequence>MIDGQLFIKKFEEYCPKWLAESGDPIGLQIGTLNKPLQTIMTTLDIRPAVVKEAIDKKVDLLITKHSPMFRSIKNLCTNNWQNKMYEDLLKHDITVYTAHTNMDIIEDGLNDWFCEQLNIVKTHYLTPTHTISYKKLAVYVPKESADALREALGNVGAGEQGNYTHTSYSMDGVGRFTPTINANPTVGKIGQEVSMTEEKIEVIFPELIQDQLIATMKAVHPYEEPAYDIFLIENLKKEYGLGRIGYLKKPVTLETFTQQVKYTFQLDGLRLITTNDQQLIKKVAICGGSGEKFYQDAIRNKADVYITGDVYYHTAQDMQDSGLSVIDPGHYIEQLCKSKLVDLFNHWKQQNHWSVTFIQSETSTNPFQFR</sequence>
<dbReference type="PANTHER" id="PTHR13799:SF14">
    <property type="entry name" value="GTP CYCLOHYDROLASE 1 TYPE 2 HOMOLOG"/>
    <property type="match status" value="1"/>
</dbReference>
<evidence type="ECO:0000313" key="8">
    <source>
        <dbReference type="Proteomes" id="UP000269226"/>
    </source>
</evidence>
<dbReference type="Pfam" id="PF01784">
    <property type="entry name" value="DUF34_NIF3"/>
    <property type="match status" value="1"/>
</dbReference>
<gene>
    <name evidence="7" type="ORF">DAT561_0968</name>
</gene>
<evidence type="ECO:0000256" key="3">
    <source>
        <dbReference type="ARBA" id="ARBA00022112"/>
    </source>
</evidence>
<dbReference type="EMBL" id="AP018492">
    <property type="protein sequence ID" value="BBC61080.1"/>
    <property type="molecule type" value="Genomic_DNA"/>
</dbReference>
<evidence type="ECO:0000256" key="2">
    <source>
        <dbReference type="ARBA" id="ARBA00011643"/>
    </source>
</evidence>
<evidence type="ECO:0000313" key="7">
    <source>
        <dbReference type="EMBL" id="BBC61080.1"/>
    </source>
</evidence>
<dbReference type="SUPFAM" id="SSF102705">
    <property type="entry name" value="NIF3 (NGG1p interacting factor 3)-like"/>
    <property type="match status" value="1"/>
</dbReference>
<dbReference type="Gene3D" id="3.30.70.120">
    <property type="match status" value="1"/>
</dbReference>
<keyword evidence="4 5" id="KW-0479">Metal-binding</keyword>
<evidence type="ECO:0000256" key="1">
    <source>
        <dbReference type="ARBA" id="ARBA00006964"/>
    </source>
</evidence>
<dbReference type="InterPro" id="IPR017221">
    <property type="entry name" value="DUF34/NIF3_bac"/>
</dbReference>
<proteinExistence type="inferred from homology"/>
<evidence type="ECO:0000256" key="6">
    <source>
        <dbReference type="PIRSR" id="PIRSR602678-1"/>
    </source>
</evidence>
<feature type="binding site" evidence="6">
    <location>
        <position position="331"/>
    </location>
    <ligand>
        <name>a divalent metal cation</name>
        <dbReference type="ChEBI" id="CHEBI:60240"/>
        <label>1</label>
    </ligand>
</feature>
<dbReference type="AlphaFoldDB" id="A0A2Z5Y2U1"/>
<dbReference type="InterPro" id="IPR002678">
    <property type="entry name" value="DUF34/NIF3"/>
</dbReference>
<protein>
    <recommendedName>
        <fullName evidence="3 5">GTP cyclohydrolase 1 type 2 homolog</fullName>
    </recommendedName>
</protein>
<keyword evidence="7" id="KW-0378">Hydrolase</keyword>
<dbReference type="RefSeq" id="WP_015695001.1">
    <property type="nucleotide sequence ID" value="NZ_AP018492.1"/>
</dbReference>
<reference evidence="7 8" key="1">
    <citation type="submission" date="2018-01" db="EMBL/GenBank/DDBJ databases">
        <title>Whole genome sequence of Melissococcus plutonius DAT561.</title>
        <authorList>
            <person name="Okumura K."/>
            <person name="Takamatsu D."/>
            <person name="Okura M."/>
        </authorList>
    </citation>
    <scope>NUCLEOTIDE SEQUENCE [LARGE SCALE GENOMIC DNA]</scope>
    <source>
        <strain evidence="7 8">DAT561</strain>
    </source>
</reference>
<organism evidence="7 8">
    <name type="scientific">Melissococcus plutonius</name>
    <dbReference type="NCBI Taxonomy" id="33970"/>
    <lineage>
        <taxon>Bacteria</taxon>
        <taxon>Bacillati</taxon>
        <taxon>Bacillota</taxon>
        <taxon>Bacilli</taxon>
        <taxon>Lactobacillales</taxon>
        <taxon>Enterococcaceae</taxon>
        <taxon>Melissococcus</taxon>
    </lineage>
</organism>
<comment type="similarity">
    <text evidence="1 5">Belongs to the GTP cyclohydrolase I type 2/NIF3 family.</text>
</comment>
<evidence type="ECO:0000256" key="4">
    <source>
        <dbReference type="ARBA" id="ARBA00022723"/>
    </source>
</evidence>
<feature type="binding site" evidence="6">
    <location>
        <position position="334"/>
    </location>
    <ligand>
        <name>a divalent metal cation</name>
        <dbReference type="ChEBI" id="CHEBI:60240"/>
        <label>1</label>
    </ligand>
</feature>
<name>A0A2Z5Y2U1_9ENTE</name>
<evidence type="ECO:0000256" key="5">
    <source>
        <dbReference type="PIRNR" id="PIRNR037489"/>
    </source>
</evidence>
<dbReference type="FunFam" id="3.40.1390.30:FF:000001">
    <property type="entry name" value="GTP cyclohydrolase 1 type 2"/>
    <property type="match status" value="1"/>
</dbReference>
<feature type="binding site" evidence="6">
    <location>
        <position position="104"/>
    </location>
    <ligand>
        <name>a divalent metal cation</name>
        <dbReference type="ChEBI" id="CHEBI:60240"/>
        <label>1</label>
    </ligand>
</feature>
<dbReference type="GeneID" id="57043519"/>
<dbReference type="InterPro" id="IPR036069">
    <property type="entry name" value="DUF34/NIF3_sf"/>
</dbReference>
<dbReference type="PIRSF" id="PIRSF037489">
    <property type="entry name" value="UCP037489_NIF3_YqfO"/>
    <property type="match status" value="1"/>
</dbReference>
<dbReference type="Proteomes" id="UP000269226">
    <property type="component" value="Chromosome"/>
</dbReference>
<dbReference type="PANTHER" id="PTHR13799">
    <property type="entry name" value="NGG1 INTERACTING FACTOR 3"/>
    <property type="match status" value="1"/>
</dbReference>
<feature type="binding site" evidence="6">
    <location>
        <position position="66"/>
    </location>
    <ligand>
        <name>a divalent metal cation</name>
        <dbReference type="ChEBI" id="CHEBI:60240"/>
        <label>1</label>
    </ligand>
</feature>
<dbReference type="GO" id="GO:0005737">
    <property type="term" value="C:cytoplasm"/>
    <property type="evidence" value="ECO:0007669"/>
    <property type="project" value="TreeGrafter"/>
</dbReference>
<accession>A0A2Z5Y2U1</accession>